<evidence type="ECO:0000259" key="5">
    <source>
        <dbReference type="Pfam" id="PF00849"/>
    </source>
</evidence>
<dbReference type="PANTHER" id="PTHR21600">
    <property type="entry name" value="MITOCHONDRIAL RNA PSEUDOURIDINE SYNTHASE"/>
    <property type="match status" value="1"/>
</dbReference>
<dbReference type="PROSITE" id="PS01129">
    <property type="entry name" value="PSI_RLU"/>
    <property type="match status" value="1"/>
</dbReference>
<dbReference type="STRING" id="1298598.JCM21714_3428"/>
<name>W4VNE9_9BACI</name>
<dbReference type="AlphaFoldDB" id="W4VNE9"/>
<dbReference type="EMBL" id="BAVS01000021">
    <property type="protein sequence ID" value="GAE94284.1"/>
    <property type="molecule type" value="Genomic_DNA"/>
</dbReference>
<keyword evidence="4" id="KW-0694">RNA-binding</keyword>
<dbReference type="GO" id="GO:0140098">
    <property type="term" value="F:catalytic activity, acting on RNA"/>
    <property type="evidence" value="ECO:0007669"/>
    <property type="project" value="UniProtKB-ARBA"/>
</dbReference>
<dbReference type="InterPro" id="IPR006145">
    <property type="entry name" value="PsdUridine_synth_RsuA/RluA"/>
</dbReference>
<dbReference type="InterPro" id="IPR020103">
    <property type="entry name" value="PsdUridine_synth_cat_dom_sf"/>
</dbReference>
<dbReference type="eggNOG" id="COG0564">
    <property type="taxonomic scope" value="Bacteria"/>
</dbReference>
<feature type="domain" description="Pseudouridine synthase RsuA/RluA-like" evidence="5">
    <location>
        <begin position="87"/>
        <end position="178"/>
    </location>
</feature>
<dbReference type="GO" id="GO:0003723">
    <property type="term" value="F:RNA binding"/>
    <property type="evidence" value="ECO:0007669"/>
    <property type="project" value="UniProtKB-KW"/>
</dbReference>
<dbReference type="GO" id="GO:0000455">
    <property type="term" value="P:enzyme-directed rRNA pseudouridine synthesis"/>
    <property type="evidence" value="ECO:0007669"/>
    <property type="project" value="TreeGrafter"/>
</dbReference>
<proteinExistence type="predicted"/>
<evidence type="ECO:0000256" key="3">
    <source>
        <dbReference type="ARBA" id="ARBA00033164"/>
    </source>
</evidence>
<reference evidence="6 7" key="1">
    <citation type="journal article" date="2014" name="Genome Announc.">
        <title>Draft Genome Sequence of the Boron-Tolerant and Moderately Halotolerant Bacterium Gracilibacillus boraciitolerans JCM 21714T.</title>
        <authorList>
            <person name="Ahmed I."/>
            <person name="Oshima K."/>
            <person name="Suda W."/>
            <person name="Kitamura K."/>
            <person name="Iida T."/>
            <person name="Ohmori Y."/>
            <person name="Fujiwara T."/>
            <person name="Hattori M."/>
            <person name="Ohkuma M."/>
        </authorList>
    </citation>
    <scope>NUCLEOTIDE SEQUENCE [LARGE SCALE GENOMIC DNA]</scope>
    <source>
        <strain evidence="6 7">JCM 21714</strain>
    </source>
</reference>
<dbReference type="SUPFAM" id="SSF55120">
    <property type="entry name" value="Pseudouridine synthase"/>
    <property type="match status" value="1"/>
</dbReference>
<dbReference type="InterPro" id="IPR006224">
    <property type="entry name" value="PsdUridine_synth_RluA-like_CS"/>
</dbReference>
<gene>
    <name evidence="6" type="ORF">JCM21714_3428</name>
</gene>
<dbReference type="InterPro" id="IPR050188">
    <property type="entry name" value="RluA_PseudoU_synthase"/>
</dbReference>
<dbReference type="Gene3D" id="3.30.2350.10">
    <property type="entry name" value="Pseudouridine synthase"/>
    <property type="match status" value="1"/>
</dbReference>
<dbReference type="Proteomes" id="UP000019102">
    <property type="component" value="Unassembled WGS sequence"/>
</dbReference>
<evidence type="ECO:0000313" key="7">
    <source>
        <dbReference type="Proteomes" id="UP000019102"/>
    </source>
</evidence>
<dbReference type="PANTHER" id="PTHR21600:SF35">
    <property type="entry name" value="PSEUDOURIDINE SYNTHASE"/>
    <property type="match status" value="1"/>
</dbReference>
<dbReference type="PROSITE" id="PS50889">
    <property type="entry name" value="S4"/>
    <property type="match status" value="1"/>
</dbReference>
<evidence type="ECO:0000256" key="2">
    <source>
        <dbReference type="ARBA" id="ARBA00031870"/>
    </source>
</evidence>
<dbReference type="CDD" id="cd02869">
    <property type="entry name" value="PseudoU_synth_RluA_like"/>
    <property type="match status" value="1"/>
</dbReference>
<protein>
    <recommendedName>
        <fullName evidence="2">RNA pseudouridylate synthase</fullName>
    </recommendedName>
    <alternativeName>
        <fullName evidence="3">RNA-uridine isomerase</fullName>
    </alternativeName>
</protein>
<organism evidence="6 7">
    <name type="scientific">Gracilibacillus boraciitolerans JCM 21714</name>
    <dbReference type="NCBI Taxonomy" id="1298598"/>
    <lineage>
        <taxon>Bacteria</taxon>
        <taxon>Bacillati</taxon>
        <taxon>Bacillota</taxon>
        <taxon>Bacilli</taxon>
        <taxon>Bacillales</taxon>
        <taxon>Bacillaceae</taxon>
        <taxon>Gracilibacillus</taxon>
    </lineage>
</organism>
<keyword evidence="7" id="KW-1185">Reference proteome</keyword>
<comment type="catalytic activity">
    <reaction evidence="1">
        <text>a uridine in RNA = a pseudouridine in RNA</text>
        <dbReference type="Rhea" id="RHEA:48348"/>
        <dbReference type="Rhea" id="RHEA-COMP:12068"/>
        <dbReference type="Rhea" id="RHEA-COMP:12069"/>
        <dbReference type="ChEBI" id="CHEBI:65314"/>
        <dbReference type="ChEBI" id="CHEBI:65315"/>
    </reaction>
</comment>
<comment type="caution">
    <text evidence="6">The sequence shown here is derived from an EMBL/GenBank/DDBJ whole genome shotgun (WGS) entry which is preliminary data.</text>
</comment>
<dbReference type="GO" id="GO:0009982">
    <property type="term" value="F:pseudouridine synthase activity"/>
    <property type="evidence" value="ECO:0007669"/>
    <property type="project" value="InterPro"/>
</dbReference>
<evidence type="ECO:0000256" key="1">
    <source>
        <dbReference type="ARBA" id="ARBA00000073"/>
    </source>
</evidence>
<dbReference type="Pfam" id="PF00849">
    <property type="entry name" value="PseudoU_synth_2"/>
    <property type="match status" value="1"/>
</dbReference>
<sequence>MKWNVNEEHAGLLLRDYLMNVVGISKRLLTAVKFEEGKLLVNDQEVNVRYTLKENDQIEVVFPAEKRSELLVAEDIPIDIVYEDVALLVLNKKANIVTLPSRLHPCHTLANGVIYYYDQQQITYTVHVVTRLDRDTSGLLLIAKNRYIHSILFRDQHQHTINRKYQAIVTGLLQEKKRYNILSY</sequence>
<evidence type="ECO:0000313" key="6">
    <source>
        <dbReference type="EMBL" id="GAE94284.1"/>
    </source>
</evidence>
<evidence type="ECO:0000256" key="4">
    <source>
        <dbReference type="PROSITE-ProRule" id="PRU00182"/>
    </source>
</evidence>
<accession>W4VNE9</accession>